<evidence type="ECO:0008006" key="3">
    <source>
        <dbReference type="Google" id="ProtNLM"/>
    </source>
</evidence>
<gene>
    <name evidence="1" type="ORF">CF394_10325</name>
</gene>
<dbReference type="OrthoDB" id="2418090at2"/>
<dbReference type="AlphaFoldDB" id="A0A264W413"/>
<protein>
    <recommendedName>
        <fullName evidence="3">DUF3243 domain-containing protein</fullName>
    </recommendedName>
</protein>
<dbReference type="InterPro" id="IPR038292">
    <property type="entry name" value="YmfJ/YflH_sf"/>
</dbReference>
<name>A0A264W413_9BACL</name>
<dbReference type="Proteomes" id="UP000217065">
    <property type="component" value="Unassembled WGS sequence"/>
</dbReference>
<dbReference type="InterPro" id="IPR021637">
    <property type="entry name" value="DUF3243"/>
</dbReference>
<evidence type="ECO:0000313" key="1">
    <source>
        <dbReference type="EMBL" id="OZS77767.1"/>
    </source>
</evidence>
<dbReference type="Pfam" id="PF11588">
    <property type="entry name" value="DUF3243"/>
    <property type="match status" value="1"/>
</dbReference>
<dbReference type="Gene3D" id="1.10.760.20">
    <property type="entry name" value="Protein of unknown function DUF3243"/>
    <property type="match status" value="1"/>
</dbReference>
<reference evidence="1 2" key="1">
    <citation type="submission" date="2017-07" db="EMBL/GenBank/DDBJ databases">
        <title>Tetzosporium hominis gen.nov. sp.nov.</title>
        <authorList>
            <person name="Tetz G."/>
            <person name="Tetz V."/>
        </authorList>
    </citation>
    <scope>NUCLEOTIDE SEQUENCE [LARGE SCALE GENOMIC DNA]</scope>
    <source>
        <strain evidence="1 2">VT-49</strain>
    </source>
</reference>
<dbReference type="EMBL" id="NOKQ01000220">
    <property type="protein sequence ID" value="OZS77767.1"/>
    <property type="molecule type" value="Genomic_DNA"/>
</dbReference>
<evidence type="ECO:0000313" key="2">
    <source>
        <dbReference type="Proteomes" id="UP000217065"/>
    </source>
</evidence>
<dbReference type="RefSeq" id="WP_094943727.1">
    <property type="nucleotide sequence ID" value="NZ_NOKQ01000220.1"/>
</dbReference>
<organism evidence="1 2">
    <name type="scientific">Tetzosporium hominis</name>
    <dbReference type="NCBI Taxonomy" id="2020506"/>
    <lineage>
        <taxon>Bacteria</taxon>
        <taxon>Bacillati</taxon>
        <taxon>Bacillota</taxon>
        <taxon>Bacilli</taxon>
        <taxon>Bacillales</taxon>
        <taxon>Caryophanaceae</taxon>
        <taxon>Tetzosporium</taxon>
    </lineage>
</organism>
<proteinExistence type="predicted"/>
<keyword evidence="2" id="KW-1185">Reference proteome</keyword>
<sequence length="101" mass="11659">MDNIQNKVQNEMENVSPEKKERILQDFEQFKSYLGDKVALGEKMGLGEEQLAKTAEVVAGYLSKKEEPRNAEENLLQELWRSGDKEQQHALAHMLVNMVRK</sequence>
<comment type="caution">
    <text evidence="1">The sequence shown here is derived from an EMBL/GenBank/DDBJ whole genome shotgun (WGS) entry which is preliminary data.</text>
</comment>
<accession>A0A264W413</accession>